<feature type="domain" description="Bro-N" evidence="1">
    <location>
        <begin position="1"/>
        <end position="28"/>
    </location>
</feature>
<organism evidence="2 3">
    <name type="scientific">Pseudomonas lundensis</name>
    <dbReference type="NCBI Taxonomy" id="86185"/>
    <lineage>
        <taxon>Bacteria</taxon>
        <taxon>Pseudomonadati</taxon>
        <taxon>Pseudomonadota</taxon>
        <taxon>Gammaproteobacteria</taxon>
        <taxon>Pseudomonadales</taxon>
        <taxon>Pseudomonadaceae</taxon>
        <taxon>Pseudomonas</taxon>
    </lineage>
</organism>
<dbReference type="AlphaFoldDB" id="A0A266N4S2"/>
<gene>
    <name evidence="2" type="ORF">CJF39_21295</name>
</gene>
<dbReference type="InterPro" id="IPR003497">
    <property type="entry name" value="BRO_N_domain"/>
</dbReference>
<dbReference type="Proteomes" id="UP000215788">
    <property type="component" value="Unassembled WGS sequence"/>
</dbReference>
<evidence type="ECO:0000313" key="2">
    <source>
        <dbReference type="EMBL" id="OZY57491.1"/>
    </source>
</evidence>
<name>A0A266N4S2_9PSED</name>
<protein>
    <recommendedName>
        <fullName evidence="1">Bro-N domain-containing protein</fullName>
    </recommendedName>
</protein>
<dbReference type="EMBL" id="NQKI01000051">
    <property type="protein sequence ID" value="OZY57491.1"/>
    <property type="molecule type" value="Genomic_DNA"/>
</dbReference>
<accession>A0A266N4S2</accession>
<evidence type="ECO:0000259" key="1">
    <source>
        <dbReference type="PROSITE" id="PS51750"/>
    </source>
</evidence>
<reference evidence="2 3" key="1">
    <citation type="submission" date="2017-08" db="EMBL/GenBank/DDBJ databases">
        <title>Genomic and metabolic characterisation of spoilage-associated Pseudomonas species.</title>
        <authorList>
            <person name="Stanborough T."/>
            <person name="Fegan N."/>
            <person name="Powell S.M."/>
            <person name="Singh T."/>
            <person name="Tamplin M.L."/>
            <person name="Chandry P.S."/>
        </authorList>
    </citation>
    <scope>NUCLEOTIDE SEQUENCE [LARGE SCALE GENOMIC DNA]</scope>
    <source>
        <strain evidence="2 3">L1802</strain>
    </source>
</reference>
<sequence length="76" mass="8386">MLRGRAPQSEPFRKWVTEEILPTIRKTGSCSANESNNPLAQAVMDELKVLRTEVADLKEATEESMGVVRITVGDAL</sequence>
<evidence type="ECO:0000313" key="3">
    <source>
        <dbReference type="Proteomes" id="UP000215788"/>
    </source>
</evidence>
<comment type="caution">
    <text evidence="2">The sequence shown here is derived from an EMBL/GenBank/DDBJ whole genome shotgun (WGS) entry which is preliminary data.</text>
</comment>
<proteinExistence type="predicted"/>
<dbReference type="PROSITE" id="PS51750">
    <property type="entry name" value="BRO_N"/>
    <property type="match status" value="1"/>
</dbReference>